<reference evidence="3 4" key="1">
    <citation type="submission" date="2018-10" db="EMBL/GenBank/DDBJ databases">
        <title>Draft genome sequence for the type isolate of Erwinia psidii, agent causal of bacterial blight in guava (Psidium guajava) and wilt and die-back of Eucalyptus spp.</title>
        <authorList>
            <person name="Hermenegildo P.S."/>
            <person name="Santos S.A."/>
            <person name="Guimaraes L.M.S."/>
            <person name="Vidigal P.M.P."/>
            <person name="Pereira I.C."/>
            <person name="Badel J.L."/>
            <person name="Alfenas-Zerbini P."/>
            <person name="Ferreira M.A.S.V."/>
            <person name="Alfenas A.C."/>
        </authorList>
    </citation>
    <scope>NUCLEOTIDE SEQUENCE [LARGE SCALE GENOMIC DNA]</scope>
    <source>
        <strain evidence="3 4">IBSBF 435</strain>
    </source>
</reference>
<dbReference type="InterPro" id="IPR036388">
    <property type="entry name" value="WH-like_DNA-bd_sf"/>
</dbReference>
<evidence type="ECO:0000313" key="3">
    <source>
        <dbReference type="EMBL" id="RQM38866.1"/>
    </source>
</evidence>
<name>A0A3N6SMC6_9GAMM</name>
<feature type="domain" description="HTH luxR-type" evidence="2">
    <location>
        <begin position="130"/>
        <end position="195"/>
    </location>
</feature>
<dbReference type="GO" id="GO:0003677">
    <property type="term" value="F:DNA binding"/>
    <property type="evidence" value="ECO:0007669"/>
    <property type="project" value="UniProtKB-KW"/>
</dbReference>
<dbReference type="OrthoDB" id="9796655at2"/>
<proteinExistence type="predicted"/>
<evidence type="ECO:0000313" key="4">
    <source>
        <dbReference type="Proteomes" id="UP000279457"/>
    </source>
</evidence>
<dbReference type="SUPFAM" id="SSF46894">
    <property type="entry name" value="C-terminal effector domain of the bipartite response regulators"/>
    <property type="match status" value="1"/>
</dbReference>
<dbReference type="InterPro" id="IPR000792">
    <property type="entry name" value="Tscrpt_reg_LuxR_C"/>
</dbReference>
<dbReference type="InterPro" id="IPR016032">
    <property type="entry name" value="Sig_transdc_resp-reg_C-effctor"/>
</dbReference>
<sequence length="198" mass="22718">MNILIISEDNYFIIGLINLINQAWIITHPGNHPVYMIADEKRSLLKPDIIISDICHVKSAGRKVSRDYAKVSRHVSLNLMTNCRKKPGHLCLEHQVRLEKKHANRELRKLFKNANSPVYSPRSLGKNSCGQTADITLSKQQAMVVQYIREGLSLTDISRRTSLSVKTISTHKRAIMRKFGMKNNSEFYRYTLEGVILR</sequence>
<gene>
    <name evidence="3" type="ORF">EB241_06620</name>
</gene>
<dbReference type="PROSITE" id="PS50043">
    <property type="entry name" value="HTH_LUXR_2"/>
    <property type="match status" value="1"/>
</dbReference>
<keyword evidence="4" id="KW-1185">Reference proteome</keyword>
<dbReference type="PRINTS" id="PR00038">
    <property type="entry name" value="HTHLUXR"/>
</dbReference>
<accession>A0A3N6SMC6</accession>
<dbReference type="Gene3D" id="1.10.10.10">
    <property type="entry name" value="Winged helix-like DNA-binding domain superfamily/Winged helix DNA-binding domain"/>
    <property type="match status" value="1"/>
</dbReference>
<dbReference type="SMART" id="SM00421">
    <property type="entry name" value="HTH_LUXR"/>
    <property type="match status" value="1"/>
</dbReference>
<dbReference type="AlphaFoldDB" id="A0A3N6SMC6"/>
<dbReference type="GO" id="GO:0006355">
    <property type="term" value="P:regulation of DNA-templated transcription"/>
    <property type="evidence" value="ECO:0007669"/>
    <property type="project" value="InterPro"/>
</dbReference>
<dbReference type="Proteomes" id="UP000279457">
    <property type="component" value="Unassembled WGS sequence"/>
</dbReference>
<evidence type="ECO:0000256" key="1">
    <source>
        <dbReference type="ARBA" id="ARBA00023125"/>
    </source>
</evidence>
<dbReference type="EMBL" id="RHHM01000004">
    <property type="protein sequence ID" value="RQM38866.1"/>
    <property type="molecule type" value="Genomic_DNA"/>
</dbReference>
<dbReference type="RefSeq" id="WP_124232388.1">
    <property type="nucleotide sequence ID" value="NZ_RHHM01000004.1"/>
</dbReference>
<organism evidence="3 4">
    <name type="scientific">Erwinia psidii</name>
    <dbReference type="NCBI Taxonomy" id="69224"/>
    <lineage>
        <taxon>Bacteria</taxon>
        <taxon>Pseudomonadati</taxon>
        <taxon>Pseudomonadota</taxon>
        <taxon>Gammaproteobacteria</taxon>
        <taxon>Enterobacterales</taxon>
        <taxon>Erwiniaceae</taxon>
        <taxon>Erwinia</taxon>
    </lineage>
</organism>
<keyword evidence="1 3" id="KW-0238">DNA-binding</keyword>
<comment type="caution">
    <text evidence="3">The sequence shown here is derived from an EMBL/GenBank/DDBJ whole genome shotgun (WGS) entry which is preliminary data.</text>
</comment>
<protein>
    <submittedName>
        <fullName evidence="3">DNA-binding response regulator</fullName>
    </submittedName>
</protein>
<dbReference type="CDD" id="cd06170">
    <property type="entry name" value="LuxR_C_like"/>
    <property type="match status" value="1"/>
</dbReference>
<evidence type="ECO:0000259" key="2">
    <source>
        <dbReference type="PROSITE" id="PS50043"/>
    </source>
</evidence>
<dbReference type="Pfam" id="PF00196">
    <property type="entry name" value="GerE"/>
    <property type="match status" value="1"/>
</dbReference>